<protein>
    <submittedName>
        <fullName evidence="1">SFRICE_013045</fullName>
    </submittedName>
</protein>
<gene>
    <name evidence="1" type="ORF">SFRICE_013045</name>
</gene>
<name>A0A2H1WIT5_SPOFR</name>
<proteinExistence type="predicted"/>
<accession>A0A2H1WIT5</accession>
<dbReference type="EMBL" id="ODYU01008954">
    <property type="protein sequence ID" value="SOQ52981.1"/>
    <property type="molecule type" value="Genomic_DNA"/>
</dbReference>
<dbReference type="AlphaFoldDB" id="A0A2H1WIT5"/>
<organism evidence="1">
    <name type="scientific">Spodoptera frugiperda</name>
    <name type="common">Fall armyworm</name>
    <dbReference type="NCBI Taxonomy" id="7108"/>
    <lineage>
        <taxon>Eukaryota</taxon>
        <taxon>Metazoa</taxon>
        <taxon>Ecdysozoa</taxon>
        <taxon>Arthropoda</taxon>
        <taxon>Hexapoda</taxon>
        <taxon>Insecta</taxon>
        <taxon>Pterygota</taxon>
        <taxon>Neoptera</taxon>
        <taxon>Endopterygota</taxon>
        <taxon>Lepidoptera</taxon>
        <taxon>Glossata</taxon>
        <taxon>Ditrysia</taxon>
        <taxon>Noctuoidea</taxon>
        <taxon>Noctuidae</taxon>
        <taxon>Amphipyrinae</taxon>
        <taxon>Spodoptera</taxon>
    </lineage>
</organism>
<sequence>MEPETFPTNAKPWKSGPDHHHRVIVSALATTNRECCEVEHRVCDMRGLHAVPLTARSARVQRTCSQRHAPPATSATHLVFPK</sequence>
<evidence type="ECO:0000313" key="1">
    <source>
        <dbReference type="EMBL" id="SOQ52981.1"/>
    </source>
</evidence>
<reference evidence="1" key="1">
    <citation type="submission" date="2016-07" db="EMBL/GenBank/DDBJ databases">
        <authorList>
            <person name="Bretaudeau A."/>
        </authorList>
    </citation>
    <scope>NUCLEOTIDE SEQUENCE</scope>
    <source>
        <strain evidence="1">Rice</strain>
        <tissue evidence="1">Whole body</tissue>
    </source>
</reference>